<dbReference type="AlphaFoldDB" id="A0A9Q8SZL4"/>
<evidence type="ECO:0000313" key="3">
    <source>
        <dbReference type="Proteomes" id="UP000830671"/>
    </source>
</evidence>
<reference evidence="2" key="1">
    <citation type="journal article" date="2021" name="Mol. Plant Microbe Interact.">
        <title>Complete Genome Sequence of the Plant-Pathogenic Fungus Colletotrichum lupini.</title>
        <authorList>
            <person name="Baroncelli R."/>
            <person name="Pensec F."/>
            <person name="Da Lio D."/>
            <person name="Boufleur T."/>
            <person name="Vicente I."/>
            <person name="Sarrocco S."/>
            <person name="Picot A."/>
            <person name="Baraldi E."/>
            <person name="Sukno S."/>
            <person name="Thon M."/>
            <person name="Le Floch G."/>
        </authorList>
    </citation>
    <scope>NUCLEOTIDE SEQUENCE</scope>
    <source>
        <strain evidence="2">IMI 504893</strain>
    </source>
</reference>
<organism evidence="2 3">
    <name type="scientific">Colletotrichum lupini</name>
    <dbReference type="NCBI Taxonomy" id="145971"/>
    <lineage>
        <taxon>Eukaryota</taxon>
        <taxon>Fungi</taxon>
        <taxon>Dikarya</taxon>
        <taxon>Ascomycota</taxon>
        <taxon>Pezizomycotina</taxon>
        <taxon>Sordariomycetes</taxon>
        <taxon>Hypocreomycetidae</taxon>
        <taxon>Glomerellales</taxon>
        <taxon>Glomerellaceae</taxon>
        <taxon>Colletotrichum</taxon>
        <taxon>Colletotrichum acutatum species complex</taxon>
    </lineage>
</organism>
<sequence length="424" mass="46712">MFATKPLSSIKNAIPSIHQPLPLSSKQSKKLLNVLKTSFRKNLDKEHGFAPETTDLSAAKATSSTHSPSRPTDQHLRSILSNPLFKIGAQLGSVPSASSSPRDPMDVFDEAVSRGMMTNRAAQGCLKAKRLQILQSSTLSVEDSMAASAAGLRVVQWLRSSGQERNLEFLADVGLSRELLTFMVAEGLEEVAWTWADRLVRGEGPADGSSQIVGFLVANLVRAKSRLEDRSLDTAFSTMLRAETTWKTNSQLPQILWQPFRHLSWEATVDAWKRPLPSAPLYESFARTATYQRPLIKTIRLDRAHLDLHHPTNPDHTGALAVLRWFLEDRGTLEGDGRLPRRLRTMAMDIVTHLTKIGRAESADTVLRLLHDNSSTNPWQQPGPLNVTLGITPAVVALGLPEKIQSRAIVGHQRIDAAGSIQMA</sequence>
<accession>A0A9Q8SZL4</accession>
<evidence type="ECO:0000313" key="2">
    <source>
        <dbReference type="EMBL" id="UQC86427.1"/>
    </source>
</evidence>
<feature type="region of interest" description="Disordered" evidence="1">
    <location>
        <begin position="45"/>
        <end position="75"/>
    </location>
</feature>
<protein>
    <submittedName>
        <fullName evidence="2">Uncharacterized protein</fullName>
    </submittedName>
</protein>
<gene>
    <name evidence="2" type="ORF">CLUP02_11928</name>
</gene>
<keyword evidence="3" id="KW-1185">Reference proteome</keyword>
<dbReference type="RefSeq" id="XP_049148038.1">
    <property type="nucleotide sequence ID" value="XM_049290893.1"/>
</dbReference>
<dbReference type="EMBL" id="CP019478">
    <property type="protein sequence ID" value="UQC86427.1"/>
    <property type="molecule type" value="Genomic_DNA"/>
</dbReference>
<feature type="compositionally biased region" description="Polar residues" evidence="1">
    <location>
        <begin position="54"/>
        <end position="71"/>
    </location>
</feature>
<dbReference type="KEGG" id="clup:CLUP02_11928"/>
<dbReference type="GeneID" id="73345903"/>
<proteinExistence type="predicted"/>
<dbReference type="Proteomes" id="UP000830671">
    <property type="component" value="Chromosome 6"/>
</dbReference>
<evidence type="ECO:0000256" key="1">
    <source>
        <dbReference type="SAM" id="MobiDB-lite"/>
    </source>
</evidence>
<name>A0A9Q8SZL4_9PEZI</name>